<evidence type="ECO:0000256" key="2">
    <source>
        <dbReference type="ARBA" id="ARBA00022448"/>
    </source>
</evidence>
<feature type="compositionally biased region" description="Low complexity" evidence="10">
    <location>
        <begin position="49"/>
        <end position="61"/>
    </location>
</feature>
<proteinExistence type="inferred from homology"/>
<evidence type="ECO:0000259" key="13">
    <source>
        <dbReference type="Pfam" id="PF07715"/>
    </source>
</evidence>
<dbReference type="Pfam" id="PF00593">
    <property type="entry name" value="TonB_dep_Rec_b-barrel"/>
    <property type="match status" value="1"/>
</dbReference>
<dbReference type="PANTHER" id="PTHR30442:SF0">
    <property type="entry name" value="FE(3+) DICITRATE TRANSPORT PROTEIN FECA"/>
    <property type="match status" value="1"/>
</dbReference>
<comment type="subcellular location">
    <subcellularLocation>
        <location evidence="1 8">Cell outer membrane</location>
        <topology evidence="1 8">Multi-pass membrane protein</topology>
    </subcellularLocation>
</comment>
<feature type="region of interest" description="Disordered" evidence="10">
    <location>
        <begin position="30"/>
        <end position="61"/>
    </location>
</feature>
<evidence type="ECO:0000256" key="5">
    <source>
        <dbReference type="ARBA" id="ARBA00023077"/>
    </source>
</evidence>
<keyword evidence="15" id="KW-1185">Reference proteome</keyword>
<dbReference type="PANTHER" id="PTHR30442">
    <property type="entry name" value="IRON III DICITRATE TRANSPORT PROTEIN FECA"/>
    <property type="match status" value="1"/>
</dbReference>
<dbReference type="Proteomes" id="UP000064967">
    <property type="component" value="Chromosome"/>
</dbReference>
<dbReference type="AlphaFoldDB" id="A0A0K1QBA4"/>
<evidence type="ECO:0000256" key="11">
    <source>
        <dbReference type="SAM" id="SignalP"/>
    </source>
</evidence>
<name>A0A0K1QBA4_9BACT</name>
<dbReference type="Gene3D" id="2.40.170.20">
    <property type="entry name" value="TonB-dependent receptor, beta-barrel domain"/>
    <property type="match status" value="1"/>
</dbReference>
<evidence type="ECO:0000313" key="15">
    <source>
        <dbReference type="Proteomes" id="UP000064967"/>
    </source>
</evidence>
<evidence type="ECO:0000256" key="10">
    <source>
        <dbReference type="SAM" id="MobiDB-lite"/>
    </source>
</evidence>
<feature type="signal peptide" evidence="11">
    <location>
        <begin position="1"/>
        <end position="30"/>
    </location>
</feature>
<dbReference type="InterPro" id="IPR012910">
    <property type="entry name" value="Plug_dom"/>
</dbReference>
<reference evidence="14 15" key="1">
    <citation type="submission" date="2015-08" db="EMBL/GenBank/DDBJ databases">
        <authorList>
            <person name="Babu N.S."/>
            <person name="Beckwith C.J."/>
            <person name="Beseler K.G."/>
            <person name="Brison A."/>
            <person name="Carone J.V."/>
            <person name="Caskin T.P."/>
            <person name="Diamond M."/>
            <person name="Durham M.E."/>
            <person name="Foxe J.M."/>
            <person name="Go M."/>
            <person name="Henderson B.A."/>
            <person name="Jones I.B."/>
            <person name="McGettigan J.A."/>
            <person name="Micheletti S.J."/>
            <person name="Nasrallah M.E."/>
            <person name="Ortiz D."/>
            <person name="Piller C.R."/>
            <person name="Privatt S.R."/>
            <person name="Schneider S.L."/>
            <person name="Sharp S."/>
            <person name="Smith T.C."/>
            <person name="Stanton J.D."/>
            <person name="Ullery H.E."/>
            <person name="Wilson R.J."/>
            <person name="Serrano M.G."/>
            <person name="Buck G."/>
            <person name="Lee V."/>
            <person name="Wang Y."/>
            <person name="Carvalho R."/>
            <person name="Voegtly L."/>
            <person name="Shi R."/>
            <person name="Duckworth R."/>
            <person name="Johnson A."/>
            <person name="Loviza R."/>
            <person name="Walstead R."/>
            <person name="Shah Z."/>
            <person name="Kiflezghi M."/>
            <person name="Wade K."/>
            <person name="Ball S.L."/>
            <person name="Bradley K.W."/>
            <person name="Asai D.J."/>
            <person name="Bowman C.A."/>
            <person name="Russell D.A."/>
            <person name="Pope W.H."/>
            <person name="Jacobs-Sera D."/>
            <person name="Hendrix R.W."/>
            <person name="Hatfull G.F."/>
        </authorList>
    </citation>
    <scope>NUCLEOTIDE SEQUENCE [LARGE SCALE GENOMIC DNA]</scope>
    <source>
        <strain evidence="14 15">DSM 27648</strain>
    </source>
</reference>
<dbReference type="InterPro" id="IPR000531">
    <property type="entry name" value="Beta-barrel_TonB"/>
</dbReference>
<dbReference type="GO" id="GO:0009279">
    <property type="term" value="C:cell outer membrane"/>
    <property type="evidence" value="ECO:0007669"/>
    <property type="project" value="UniProtKB-SubCell"/>
</dbReference>
<dbReference type="InterPro" id="IPR039426">
    <property type="entry name" value="TonB-dep_rcpt-like"/>
</dbReference>
<dbReference type="GO" id="GO:0033214">
    <property type="term" value="P:siderophore-iron import into cell"/>
    <property type="evidence" value="ECO:0007669"/>
    <property type="project" value="TreeGrafter"/>
</dbReference>
<keyword evidence="14" id="KW-0675">Receptor</keyword>
<dbReference type="STRING" id="1391654.AKJ09_09676"/>
<evidence type="ECO:0000256" key="1">
    <source>
        <dbReference type="ARBA" id="ARBA00004571"/>
    </source>
</evidence>
<accession>A0A0K1QBA4</accession>
<dbReference type="OrthoDB" id="5389752at2"/>
<feature type="region of interest" description="Disordered" evidence="10">
    <location>
        <begin position="73"/>
        <end position="96"/>
    </location>
</feature>
<evidence type="ECO:0000256" key="7">
    <source>
        <dbReference type="ARBA" id="ARBA00023237"/>
    </source>
</evidence>
<keyword evidence="2 8" id="KW-0813">Transport</keyword>
<dbReference type="SUPFAM" id="SSF56935">
    <property type="entry name" value="Porins"/>
    <property type="match status" value="1"/>
</dbReference>
<evidence type="ECO:0000256" key="6">
    <source>
        <dbReference type="ARBA" id="ARBA00023136"/>
    </source>
</evidence>
<organism evidence="14 15">
    <name type="scientific">Labilithrix luteola</name>
    <dbReference type="NCBI Taxonomy" id="1391654"/>
    <lineage>
        <taxon>Bacteria</taxon>
        <taxon>Pseudomonadati</taxon>
        <taxon>Myxococcota</taxon>
        <taxon>Polyangia</taxon>
        <taxon>Polyangiales</taxon>
        <taxon>Labilitrichaceae</taxon>
        <taxon>Labilithrix</taxon>
    </lineage>
</organism>
<dbReference type="KEGG" id="llu:AKJ09_09676"/>
<keyword evidence="6 8" id="KW-0472">Membrane</keyword>
<evidence type="ECO:0000256" key="8">
    <source>
        <dbReference type="PROSITE-ProRule" id="PRU01360"/>
    </source>
</evidence>
<comment type="similarity">
    <text evidence="8 9">Belongs to the TonB-dependent receptor family.</text>
</comment>
<dbReference type="Gene3D" id="2.170.130.10">
    <property type="entry name" value="TonB-dependent receptor, plug domain"/>
    <property type="match status" value="1"/>
</dbReference>
<protein>
    <submittedName>
        <fullName evidence="14">TonB-dependent receptor</fullName>
    </submittedName>
</protein>
<keyword evidence="5 9" id="KW-0798">TonB box</keyword>
<evidence type="ECO:0000256" key="3">
    <source>
        <dbReference type="ARBA" id="ARBA00022452"/>
    </source>
</evidence>
<gene>
    <name evidence="14" type="ORF">AKJ09_09676</name>
</gene>
<keyword evidence="11" id="KW-0732">Signal</keyword>
<dbReference type="PATRIC" id="fig|1391654.3.peg.9799"/>
<feature type="compositionally biased region" description="Pro residues" evidence="10">
    <location>
        <begin position="37"/>
        <end position="48"/>
    </location>
</feature>
<evidence type="ECO:0000313" key="14">
    <source>
        <dbReference type="EMBL" id="AKV03013.1"/>
    </source>
</evidence>
<keyword evidence="4 8" id="KW-0812">Transmembrane</keyword>
<evidence type="ECO:0000256" key="4">
    <source>
        <dbReference type="ARBA" id="ARBA00022692"/>
    </source>
</evidence>
<dbReference type="InterPro" id="IPR036942">
    <property type="entry name" value="Beta-barrel_TonB_sf"/>
</dbReference>
<dbReference type="PROSITE" id="PS52016">
    <property type="entry name" value="TONB_DEPENDENT_REC_3"/>
    <property type="match status" value="1"/>
</dbReference>
<sequence>MVTDGARRLGKLSGLVVAASIVLAGGAAHADETATPAPEPAAPSPPAQPEAAPAAATEGPDTVTVRGNMADTLERSTGSGSRVSETEIKRAQPQSTSEVFRRVPGLVVRQEDGMGLRLNLGVRGLNPTRSRLVLIQEDGVPVVVSPYGEPELYYSTPIERVQRLDVLKGHEVLRYGPQTVGGVVNLYTWAPPTREEWSVEADYGQRSFARGLVRYGNAVGDVRYVVQAFHKQGDGFQNMGFDVTDVMGKVAFPTGKNGEATLKISAYDEVSHTTYVGLTNSMYKADPRQNTVAPDDLFGIRRYEVSLQHEQRLTPLTTLRTTAFAYMVDMRIYQQDFDRKAVLPPDQYQRILGDTRADDAALYFRNTRSLRDRSYNVAGVEPQLEQRFDTGSVNHRLIVGGRAMIDSARRKLSNGTTPTAETGDLQTDDTTTILGLAAYAEDRMAFLKNMLVTPSFRVEHAISRRNSRRVLSDVGLPQDVDLSGTSSTTGVMPGVGFAYGKPVFNVFWGVHSGYSPPRVSQSITPTGKDAGLDAERSMNYELGTRARPFRWFRGEVTGFLTNFDNQLISNNTLSGSTAEFKNGGKTRHVGAEVTALTHFGVRDGLPLELDLSAQYTYVRSTFSDGPNQGNFVPYAPENTLTVTLDGDHSSGLGGQVSFSYVGSQFADEQNTLEPDVSGRAGQIPAYKILDLGARYRHKPTGISLLLTVKNAFDDVYLSSRLPNGIFTAGYRQAMVGLKWSGP</sequence>
<dbReference type="RefSeq" id="WP_146653848.1">
    <property type="nucleotide sequence ID" value="NZ_CP012333.1"/>
</dbReference>
<dbReference type="InterPro" id="IPR037066">
    <property type="entry name" value="Plug_dom_sf"/>
</dbReference>
<dbReference type="Pfam" id="PF07715">
    <property type="entry name" value="Plug"/>
    <property type="match status" value="1"/>
</dbReference>
<keyword evidence="3 8" id="KW-1134">Transmembrane beta strand</keyword>
<feature type="chain" id="PRO_5005467358" evidence="11">
    <location>
        <begin position="31"/>
        <end position="742"/>
    </location>
</feature>
<evidence type="ECO:0000259" key="12">
    <source>
        <dbReference type="Pfam" id="PF00593"/>
    </source>
</evidence>
<feature type="domain" description="TonB-dependent receptor plug" evidence="13">
    <location>
        <begin position="74"/>
        <end position="183"/>
    </location>
</feature>
<feature type="domain" description="TonB-dependent receptor-like beta-barrel" evidence="12">
    <location>
        <begin position="277"/>
        <end position="710"/>
    </location>
</feature>
<keyword evidence="7 8" id="KW-0998">Cell outer membrane</keyword>
<dbReference type="EMBL" id="CP012333">
    <property type="protein sequence ID" value="AKV03013.1"/>
    <property type="molecule type" value="Genomic_DNA"/>
</dbReference>
<evidence type="ECO:0000256" key="9">
    <source>
        <dbReference type="RuleBase" id="RU003357"/>
    </source>
</evidence>